<feature type="domain" description="2TM" evidence="2">
    <location>
        <begin position="12"/>
        <end position="103"/>
    </location>
</feature>
<evidence type="ECO:0000313" key="4">
    <source>
        <dbReference type="Proteomes" id="UP000238882"/>
    </source>
</evidence>
<evidence type="ECO:0000313" key="3">
    <source>
        <dbReference type="EMBL" id="PQJ78436.1"/>
    </source>
</evidence>
<keyword evidence="1" id="KW-1133">Transmembrane helix</keyword>
<name>A0A2S7WLU6_9FLAO</name>
<dbReference type="Pfam" id="PF13239">
    <property type="entry name" value="2TM"/>
    <property type="match status" value="1"/>
</dbReference>
<dbReference type="OrthoDB" id="8965954at2"/>
<accession>A0A2S7WLU6</accession>
<sequence length="104" mass="12673">MEKFEDKKLEIAKLKVEKIKEFYKHLVTYVLVNLFITFVWKFSFKIFDDFVISNHFDNDGFSHIPIWFIWGIFLALDAFNTFSFNILGFGKNWEERKIKEFMNQ</sequence>
<dbReference type="EMBL" id="MSCN01000001">
    <property type="protein sequence ID" value="PQJ78436.1"/>
    <property type="molecule type" value="Genomic_DNA"/>
</dbReference>
<organism evidence="3 4">
    <name type="scientific">Polaribacter porphyrae</name>
    <dbReference type="NCBI Taxonomy" id="1137780"/>
    <lineage>
        <taxon>Bacteria</taxon>
        <taxon>Pseudomonadati</taxon>
        <taxon>Bacteroidota</taxon>
        <taxon>Flavobacteriia</taxon>
        <taxon>Flavobacteriales</taxon>
        <taxon>Flavobacteriaceae</taxon>
    </lineage>
</organism>
<evidence type="ECO:0000256" key="1">
    <source>
        <dbReference type="SAM" id="Phobius"/>
    </source>
</evidence>
<reference evidence="3 4" key="1">
    <citation type="submission" date="2016-12" db="EMBL/GenBank/DDBJ databases">
        <title>Trade-off between light-utilization and light-protection in marine flavobacteria.</title>
        <authorList>
            <person name="Kumagai Y."/>
            <person name="Yoshizawa S."/>
            <person name="Kogure K."/>
            <person name="Iwasaki W."/>
        </authorList>
    </citation>
    <scope>NUCLEOTIDE SEQUENCE [LARGE SCALE GENOMIC DNA]</scope>
    <source>
        <strain evidence="3 4">NBRC 108759</strain>
    </source>
</reference>
<dbReference type="AlphaFoldDB" id="A0A2S7WLU6"/>
<keyword evidence="4" id="KW-1185">Reference proteome</keyword>
<keyword evidence="1" id="KW-0812">Transmembrane</keyword>
<feature type="transmembrane region" description="Helical" evidence="1">
    <location>
        <begin position="26"/>
        <end position="44"/>
    </location>
</feature>
<dbReference type="InterPro" id="IPR025698">
    <property type="entry name" value="2TM_dom"/>
</dbReference>
<keyword evidence="1" id="KW-0472">Membrane</keyword>
<dbReference type="Proteomes" id="UP000238882">
    <property type="component" value="Unassembled WGS sequence"/>
</dbReference>
<gene>
    <name evidence="3" type="ORF">BTO18_04175</name>
</gene>
<comment type="caution">
    <text evidence="3">The sequence shown here is derived from an EMBL/GenBank/DDBJ whole genome shotgun (WGS) entry which is preliminary data.</text>
</comment>
<evidence type="ECO:0000259" key="2">
    <source>
        <dbReference type="Pfam" id="PF13239"/>
    </source>
</evidence>
<protein>
    <recommendedName>
        <fullName evidence="2">2TM domain-containing protein</fullName>
    </recommendedName>
</protein>
<feature type="transmembrane region" description="Helical" evidence="1">
    <location>
        <begin position="64"/>
        <end position="89"/>
    </location>
</feature>
<dbReference type="RefSeq" id="WP_105015023.1">
    <property type="nucleotide sequence ID" value="NZ_MSCN01000001.1"/>
</dbReference>
<proteinExistence type="predicted"/>